<dbReference type="RefSeq" id="WP_345492967.1">
    <property type="nucleotide sequence ID" value="NZ_BAABJM010000001.1"/>
</dbReference>
<keyword evidence="2" id="KW-0472">Membrane</keyword>
<comment type="caution">
    <text evidence="3">The sequence shown here is derived from an EMBL/GenBank/DDBJ whole genome shotgun (WGS) entry which is preliminary data.</text>
</comment>
<keyword evidence="2" id="KW-0812">Transmembrane</keyword>
<accession>A0ABP9JTJ1</accession>
<reference evidence="4" key="1">
    <citation type="journal article" date="2019" name="Int. J. Syst. Evol. Microbiol.">
        <title>The Global Catalogue of Microorganisms (GCM) 10K type strain sequencing project: providing services to taxonomists for standard genome sequencing and annotation.</title>
        <authorList>
            <consortium name="The Broad Institute Genomics Platform"/>
            <consortium name="The Broad Institute Genome Sequencing Center for Infectious Disease"/>
            <person name="Wu L."/>
            <person name="Ma J."/>
        </authorList>
    </citation>
    <scope>NUCLEOTIDE SEQUENCE [LARGE SCALE GENOMIC DNA]</scope>
    <source>
        <strain evidence="4">JCM 18298</strain>
    </source>
</reference>
<feature type="transmembrane region" description="Helical" evidence="2">
    <location>
        <begin position="109"/>
        <end position="127"/>
    </location>
</feature>
<evidence type="ECO:0008006" key="5">
    <source>
        <dbReference type="Google" id="ProtNLM"/>
    </source>
</evidence>
<feature type="compositionally biased region" description="Polar residues" evidence="1">
    <location>
        <begin position="1"/>
        <end position="10"/>
    </location>
</feature>
<sequence>MGAYSTTSERQAGENIANAGAAGSSEKAEGTAAEELGTANSPDANVDAENSGHDEESGAESVATILERHPDANQSVSPLWLVSRIAAWLCFLVGVIGAVVGIAGLRVEITVAGLILACTAGLILLQLRARTRATTATVATTENE</sequence>
<feature type="region of interest" description="Disordered" evidence="1">
    <location>
        <begin position="1"/>
        <end position="66"/>
    </location>
</feature>
<evidence type="ECO:0000256" key="2">
    <source>
        <dbReference type="SAM" id="Phobius"/>
    </source>
</evidence>
<name>A0ABP9JTJ1_9NOCA</name>
<protein>
    <recommendedName>
        <fullName evidence="5">DUF3040 domain-containing protein</fullName>
    </recommendedName>
</protein>
<organism evidence="3 4">
    <name type="scientific">Nocardia callitridis</name>
    <dbReference type="NCBI Taxonomy" id="648753"/>
    <lineage>
        <taxon>Bacteria</taxon>
        <taxon>Bacillati</taxon>
        <taxon>Actinomycetota</taxon>
        <taxon>Actinomycetes</taxon>
        <taxon>Mycobacteriales</taxon>
        <taxon>Nocardiaceae</taxon>
        <taxon>Nocardia</taxon>
    </lineage>
</organism>
<dbReference type="Proteomes" id="UP001500603">
    <property type="component" value="Unassembled WGS sequence"/>
</dbReference>
<evidence type="ECO:0000256" key="1">
    <source>
        <dbReference type="SAM" id="MobiDB-lite"/>
    </source>
</evidence>
<evidence type="ECO:0000313" key="4">
    <source>
        <dbReference type="Proteomes" id="UP001500603"/>
    </source>
</evidence>
<keyword evidence="2" id="KW-1133">Transmembrane helix</keyword>
<feature type="transmembrane region" description="Helical" evidence="2">
    <location>
        <begin position="85"/>
        <end position="103"/>
    </location>
</feature>
<gene>
    <name evidence="3" type="ORF">GCM10023318_01300</name>
</gene>
<dbReference type="EMBL" id="BAABJM010000001">
    <property type="protein sequence ID" value="GAA5041834.1"/>
    <property type="molecule type" value="Genomic_DNA"/>
</dbReference>
<evidence type="ECO:0000313" key="3">
    <source>
        <dbReference type="EMBL" id="GAA5041834.1"/>
    </source>
</evidence>
<keyword evidence="4" id="KW-1185">Reference proteome</keyword>
<feature type="compositionally biased region" description="Low complexity" evidence="1">
    <location>
        <begin position="13"/>
        <end position="39"/>
    </location>
</feature>
<proteinExistence type="predicted"/>